<dbReference type="InterPro" id="IPR019787">
    <property type="entry name" value="Znf_PHD-finger"/>
</dbReference>
<dbReference type="PANTHER" id="PTHR46364">
    <property type="entry name" value="OS08G0421900 PROTEIN"/>
    <property type="match status" value="1"/>
</dbReference>
<accession>A0AAD5RFS9</accession>
<evidence type="ECO:0000256" key="2">
    <source>
        <dbReference type="ARBA" id="ARBA00022771"/>
    </source>
</evidence>
<keyword evidence="7" id="KW-1185">Reference proteome</keyword>
<keyword evidence="2" id="KW-0863">Zinc-finger</keyword>
<feature type="compositionally biased region" description="Low complexity" evidence="4">
    <location>
        <begin position="52"/>
        <end position="68"/>
    </location>
</feature>
<evidence type="ECO:0000256" key="3">
    <source>
        <dbReference type="ARBA" id="ARBA00022833"/>
    </source>
</evidence>
<evidence type="ECO:0000256" key="4">
    <source>
        <dbReference type="SAM" id="MobiDB-lite"/>
    </source>
</evidence>
<dbReference type="GO" id="GO:0003682">
    <property type="term" value="F:chromatin binding"/>
    <property type="evidence" value="ECO:0007669"/>
    <property type="project" value="InterPro"/>
</dbReference>
<sequence length="368" mass="40938">MAKRRRLKPEPGGSDGDGATSDEGEPAVLDPVWKIQYLDEELGIGNGGGSGSTSSSSSSSSSRTSGPGRPTPKRRKVSLEPEGGDAIDIAAKAREGGYTLDMNPQMPHSERVFKSGSLDRWYRVQPDRVWESLSQYLTFEWHGIKHAVGGCVDVHGEGNERYVGRIVDIRARDAQHVNLLVCWLYFPRELPVVKTYGGRSVHGKQLYHGKSEVLASNHMDIIPAYSVNGPVTIDHWNEKHDDEDGETVDGPKGASRLYWRQAYDLKTGELSYVEQRCACKQPENPDKPLIRCDKCKLWLHTECVEQAAKEAETKKHKQKFAKGRVKATLEVKEGKMPKLVIQSCRKGSSKAESTETLVHCLDCKQPIE</sequence>
<dbReference type="InterPro" id="IPR013083">
    <property type="entry name" value="Znf_RING/FYVE/PHD"/>
</dbReference>
<evidence type="ECO:0000256" key="1">
    <source>
        <dbReference type="ARBA" id="ARBA00022723"/>
    </source>
</evidence>
<dbReference type="Pfam" id="PF00628">
    <property type="entry name" value="PHD"/>
    <property type="match status" value="1"/>
</dbReference>
<proteinExistence type="predicted"/>
<dbReference type="CDD" id="cd04370">
    <property type="entry name" value="BAH"/>
    <property type="match status" value="1"/>
</dbReference>
<evidence type="ECO:0000313" key="6">
    <source>
        <dbReference type="EMBL" id="KAJ2892199.1"/>
    </source>
</evidence>
<keyword evidence="1" id="KW-0479">Metal-binding</keyword>
<dbReference type="PROSITE" id="PS51038">
    <property type="entry name" value="BAH"/>
    <property type="match status" value="1"/>
</dbReference>
<dbReference type="Proteomes" id="UP001201980">
    <property type="component" value="Unassembled WGS sequence"/>
</dbReference>
<dbReference type="InterPro" id="IPR001025">
    <property type="entry name" value="BAH_dom"/>
</dbReference>
<dbReference type="GO" id="GO:0008270">
    <property type="term" value="F:zinc ion binding"/>
    <property type="evidence" value="ECO:0007669"/>
    <property type="project" value="UniProtKB-KW"/>
</dbReference>
<evidence type="ECO:0000313" key="7">
    <source>
        <dbReference type="Proteomes" id="UP001201980"/>
    </source>
</evidence>
<gene>
    <name evidence="6" type="ORF">MKZ38_010135</name>
</gene>
<feature type="region of interest" description="Disordered" evidence="4">
    <location>
        <begin position="1"/>
        <end position="85"/>
    </location>
</feature>
<name>A0AAD5RFS9_9PEZI</name>
<reference evidence="6" key="1">
    <citation type="submission" date="2022-07" db="EMBL/GenBank/DDBJ databases">
        <title>Draft genome sequence of Zalerion maritima ATCC 34329, a (micro)plastics degrading marine fungus.</title>
        <authorList>
            <person name="Paco A."/>
            <person name="Goncalves M.F.M."/>
            <person name="Rocha-Santos T.A.P."/>
            <person name="Alves A."/>
        </authorList>
    </citation>
    <scope>NUCLEOTIDE SEQUENCE</scope>
    <source>
        <strain evidence="6">ATCC 34329</strain>
    </source>
</reference>
<comment type="caution">
    <text evidence="6">The sequence shown here is derived from an EMBL/GenBank/DDBJ whole genome shotgun (WGS) entry which is preliminary data.</text>
</comment>
<keyword evidence="3" id="KW-0862">Zinc</keyword>
<dbReference type="InterPro" id="IPR011011">
    <property type="entry name" value="Znf_FYVE_PHD"/>
</dbReference>
<dbReference type="InterPro" id="IPR043151">
    <property type="entry name" value="BAH_sf"/>
</dbReference>
<organism evidence="6 7">
    <name type="scientific">Zalerion maritima</name>
    <dbReference type="NCBI Taxonomy" id="339359"/>
    <lineage>
        <taxon>Eukaryota</taxon>
        <taxon>Fungi</taxon>
        <taxon>Dikarya</taxon>
        <taxon>Ascomycota</taxon>
        <taxon>Pezizomycotina</taxon>
        <taxon>Sordariomycetes</taxon>
        <taxon>Lulworthiomycetidae</taxon>
        <taxon>Lulworthiales</taxon>
        <taxon>Lulworthiaceae</taxon>
        <taxon>Zalerion</taxon>
    </lineage>
</organism>
<dbReference type="EMBL" id="JAKWBI020000865">
    <property type="protein sequence ID" value="KAJ2892199.1"/>
    <property type="molecule type" value="Genomic_DNA"/>
</dbReference>
<dbReference type="AlphaFoldDB" id="A0AAD5RFS9"/>
<protein>
    <recommendedName>
        <fullName evidence="5">BAH domain-containing protein</fullName>
    </recommendedName>
</protein>
<evidence type="ECO:0000259" key="5">
    <source>
        <dbReference type="PROSITE" id="PS51038"/>
    </source>
</evidence>
<dbReference type="Gene3D" id="3.30.40.10">
    <property type="entry name" value="Zinc/RING finger domain, C3HC4 (zinc finger)"/>
    <property type="match status" value="1"/>
</dbReference>
<dbReference type="SUPFAM" id="SSF57903">
    <property type="entry name" value="FYVE/PHD zinc finger"/>
    <property type="match status" value="1"/>
</dbReference>
<feature type="domain" description="BAH" evidence="5">
    <location>
        <begin position="144"/>
        <end position="274"/>
    </location>
</feature>
<dbReference type="Gene3D" id="2.30.30.490">
    <property type="match status" value="1"/>
</dbReference>